<keyword evidence="4 6" id="KW-1133">Transmembrane helix</keyword>
<sequence>MIDMFIILMPILYITTYVVLDGKDDFKSSQIAIFICNALFGVIVSLFFAFKAQTPGYKAQQIYLINLKTGRKISFFYALCRYICFILAGFSVVGLLLCFFRKDRLNFHDIITNTSAVIKKI</sequence>
<dbReference type="GO" id="GO:0005886">
    <property type="term" value="C:plasma membrane"/>
    <property type="evidence" value="ECO:0007669"/>
    <property type="project" value="UniProtKB-SubCell"/>
</dbReference>
<protein>
    <submittedName>
        <fullName evidence="8">Putative RDD domain protein</fullName>
    </submittedName>
</protein>
<proteinExistence type="predicted"/>
<accession>A0A6G5QIU5</accession>
<keyword evidence="5 6" id="KW-0472">Membrane</keyword>
<keyword evidence="3 6" id="KW-0812">Transmembrane</keyword>
<evidence type="ECO:0000313" key="9">
    <source>
        <dbReference type="Proteomes" id="UP000503264"/>
    </source>
</evidence>
<feature type="domain" description="RDD" evidence="7">
    <location>
        <begin position="2"/>
        <end position="113"/>
    </location>
</feature>
<dbReference type="EMBL" id="CP012542">
    <property type="protein sequence ID" value="QCD45633.1"/>
    <property type="molecule type" value="Genomic_DNA"/>
</dbReference>
<comment type="subcellular location">
    <subcellularLocation>
        <location evidence="1">Cell membrane</location>
        <topology evidence="1">Multi-pass membrane protein</topology>
    </subcellularLocation>
</comment>
<organism evidence="8 9">
    <name type="scientific">Campylobacter mucosalis CCUG 21559</name>
    <dbReference type="NCBI Taxonomy" id="1032067"/>
    <lineage>
        <taxon>Bacteria</taxon>
        <taxon>Pseudomonadati</taxon>
        <taxon>Campylobacterota</taxon>
        <taxon>Epsilonproteobacteria</taxon>
        <taxon>Campylobacterales</taxon>
        <taxon>Campylobacteraceae</taxon>
        <taxon>Campylobacter</taxon>
    </lineage>
</organism>
<dbReference type="Pfam" id="PF06271">
    <property type="entry name" value="RDD"/>
    <property type="match status" value="1"/>
</dbReference>
<evidence type="ECO:0000256" key="5">
    <source>
        <dbReference type="ARBA" id="ARBA00023136"/>
    </source>
</evidence>
<dbReference type="Proteomes" id="UP000503264">
    <property type="component" value="Chromosome"/>
</dbReference>
<evidence type="ECO:0000313" key="8">
    <source>
        <dbReference type="EMBL" id="QCD45633.1"/>
    </source>
</evidence>
<keyword evidence="9" id="KW-1185">Reference proteome</keyword>
<name>A0A6G5QIU5_9BACT</name>
<evidence type="ECO:0000256" key="2">
    <source>
        <dbReference type="ARBA" id="ARBA00022475"/>
    </source>
</evidence>
<evidence type="ECO:0000259" key="7">
    <source>
        <dbReference type="Pfam" id="PF06271"/>
    </source>
</evidence>
<keyword evidence="2" id="KW-1003">Cell membrane</keyword>
<dbReference type="PANTHER" id="PTHR36115">
    <property type="entry name" value="PROLINE-RICH ANTIGEN HOMOLOG-RELATED"/>
    <property type="match status" value="1"/>
</dbReference>
<feature type="transmembrane region" description="Helical" evidence="6">
    <location>
        <begin position="31"/>
        <end position="50"/>
    </location>
</feature>
<evidence type="ECO:0000256" key="4">
    <source>
        <dbReference type="ARBA" id="ARBA00022989"/>
    </source>
</evidence>
<reference evidence="8 9" key="1">
    <citation type="submission" date="2016-07" db="EMBL/GenBank/DDBJ databases">
        <title>Comparative genomics of the Campylobacter concisus group.</title>
        <authorList>
            <person name="Miller W.G."/>
            <person name="Yee E."/>
            <person name="Chapman M.H."/>
            <person name="Huynh S."/>
            <person name="Bono J.L."/>
            <person name="On S.L.W."/>
            <person name="StLeger J."/>
            <person name="Foster G."/>
            <person name="Parker C.T."/>
        </authorList>
    </citation>
    <scope>NUCLEOTIDE SEQUENCE [LARGE SCALE GENOMIC DNA]</scope>
    <source>
        <strain evidence="8 9">CCUG 21559</strain>
    </source>
</reference>
<evidence type="ECO:0000256" key="1">
    <source>
        <dbReference type="ARBA" id="ARBA00004651"/>
    </source>
</evidence>
<evidence type="ECO:0000256" key="3">
    <source>
        <dbReference type="ARBA" id="ARBA00022692"/>
    </source>
</evidence>
<dbReference type="InterPro" id="IPR051791">
    <property type="entry name" value="Pra-immunoreactive"/>
</dbReference>
<feature type="transmembrane region" description="Helical" evidence="6">
    <location>
        <begin position="6"/>
        <end position="22"/>
    </location>
</feature>
<evidence type="ECO:0000256" key="6">
    <source>
        <dbReference type="SAM" id="Phobius"/>
    </source>
</evidence>
<feature type="transmembrane region" description="Helical" evidence="6">
    <location>
        <begin position="75"/>
        <end position="100"/>
    </location>
</feature>
<dbReference type="AlphaFoldDB" id="A0A6G5QIU5"/>
<dbReference type="InterPro" id="IPR010432">
    <property type="entry name" value="RDD"/>
</dbReference>
<gene>
    <name evidence="8" type="ORF">CMUC_1891</name>
</gene>